<proteinExistence type="predicted"/>
<dbReference type="InterPro" id="IPR025875">
    <property type="entry name" value="Leu-rich_rpt_4"/>
</dbReference>
<keyword evidence="6" id="KW-1185">Reference proteome</keyword>
<dbReference type="EMBL" id="CP049863">
    <property type="protein sequence ID" value="QIK61952.1"/>
    <property type="molecule type" value="Genomic_DNA"/>
</dbReference>
<evidence type="ECO:0000256" key="4">
    <source>
        <dbReference type="SAM" id="SignalP"/>
    </source>
</evidence>
<evidence type="ECO:0000256" key="3">
    <source>
        <dbReference type="SAM" id="Phobius"/>
    </source>
</evidence>
<dbReference type="Pfam" id="PF12799">
    <property type="entry name" value="LRR_4"/>
    <property type="match status" value="2"/>
</dbReference>
<dbReference type="AlphaFoldDB" id="A0A6G7XBS6"/>
<dbReference type="Proteomes" id="UP000502677">
    <property type="component" value="Chromosome"/>
</dbReference>
<feature type="signal peptide" evidence="4">
    <location>
        <begin position="1"/>
        <end position="38"/>
    </location>
</feature>
<keyword evidence="4" id="KW-0732">Signal</keyword>
<evidence type="ECO:0000313" key="6">
    <source>
        <dbReference type="Proteomes" id="UP000502677"/>
    </source>
</evidence>
<dbReference type="KEGG" id="lvi:G7068_01065"/>
<dbReference type="InterPro" id="IPR032675">
    <property type="entry name" value="LRR_dom_sf"/>
</dbReference>
<dbReference type="GO" id="GO:0005975">
    <property type="term" value="P:carbohydrate metabolic process"/>
    <property type="evidence" value="ECO:0007669"/>
    <property type="project" value="UniProtKB-ARBA"/>
</dbReference>
<dbReference type="Pfam" id="PF13855">
    <property type="entry name" value="LRR_8"/>
    <property type="match status" value="1"/>
</dbReference>
<dbReference type="GO" id="GO:0005509">
    <property type="term" value="F:calcium ion binding"/>
    <property type="evidence" value="ECO:0007669"/>
    <property type="project" value="InterPro"/>
</dbReference>
<feature type="transmembrane region" description="Helical" evidence="3">
    <location>
        <begin position="482"/>
        <end position="503"/>
    </location>
</feature>
<keyword evidence="3" id="KW-0472">Membrane</keyword>
<dbReference type="InterPro" id="IPR050836">
    <property type="entry name" value="SDS22/Internalin_LRR"/>
</dbReference>
<dbReference type="InterPro" id="IPR015919">
    <property type="entry name" value="Cadherin-like_sf"/>
</dbReference>
<evidence type="ECO:0000256" key="1">
    <source>
        <dbReference type="ARBA" id="ARBA00022614"/>
    </source>
</evidence>
<protein>
    <submittedName>
        <fullName evidence="5">Uncharacterized protein</fullName>
    </submittedName>
</protein>
<keyword evidence="3" id="KW-1133">Transmembrane helix</keyword>
<keyword evidence="1" id="KW-0433">Leucine-rich repeat</keyword>
<dbReference type="RefSeq" id="WP_166287649.1">
    <property type="nucleotide sequence ID" value="NZ_CP049863.1"/>
</dbReference>
<feature type="chain" id="PRO_5026336421" evidence="4">
    <location>
        <begin position="39"/>
        <end position="509"/>
    </location>
</feature>
<dbReference type="SUPFAM" id="SSF49313">
    <property type="entry name" value="Cadherin-like"/>
    <property type="match status" value="1"/>
</dbReference>
<gene>
    <name evidence="5" type="ORF">G7068_01065</name>
</gene>
<dbReference type="Pfam" id="PF05345">
    <property type="entry name" value="He_PIG"/>
    <property type="match status" value="1"/>
</dbReference>
<dbReference type="GO" id="GO:0016020">
    <property type="term" value="C:membrane"/>
    <property type="evidence" value="ECO:0007669"/>
    <property type="project" value="InterPro"/>
</dbReference>
<dbReference type="PANTHER" id="PTHR46652:SF3">
    <property type="entry name" value="LEUCINE-RICH REPEAT-CONTAINING PROTEIN 9"/>
    <property type="match status" value="1"/>
</dbReference>
<dbReference type="InterPro" id="IPR013783">
    <property type="entry name" value="Ig-like_fold"/>
</dbReference>
<evidence type="ECO:0000256" key="2">
    <source>
        <dbReference type="ARBA" id="ARBA00022737"/>
    </source>
</evidence>
<accession>A0A6G7XBS6</accession>
<dbReference type="SMART" id="SM00365">
    <property type="entry name" value="LRR_SD22"/>
    <property type="match status" value="5"/>
</dbReference>
<name>A0A6G7XBS6_9MICO</name>
<dbReference type="Gene3D" id="3.80.10.10">
    <property type="entry name" value="Ribonuclease Inhibitor"/>
    <property type="match status" value="2"/>
</dbReference>
<dbReference type="PANTHER" id="PTHR46652">
    <property type="entry name" value="LEUCINE-RICH REPEAT AND IQ DOMAIN-CONTAINING PROTEIN 1-RELATED"/>
    <property type="match status" value="1"/>
</dbReference>
<dbReference type="SUPFAM" id="SSF52058">
    <property type="entry name" value="L domain-like"/>
    <property type="match status" value="1"/>
</dbReference>
<dbReference type="InterPro" id="IPR003591">
    <property type="entry name" value="Leu-rich_rpt_typical-subtyp"/>
</dbReference>
<keyword evidence="2" id="KW-0677">Repeat</keyword>
<evidence type="ECO:0000313" key="5">
    <source>
        <dbReference type="EMBL" id="QIK61952.1"/>
    </source>
</evidence>
<reference evidence="5 6" key="1">
    <citation type="submission" date="2020-03" db="EMBL/GenBank/DDBJ databases">
        <title>Leucobacter sp. nov., isolated from beetles.</title>
        <authorList>
            <person name="Hyun D.-W."/>
            <person name="Bae J.-W."/>
        </authorList>
    </citation>
    <scope>NUCLEOTIDE SEQUENCE [LARGE SCALE GENOMIC DNA]</scope>
    <source>
        <strain evidence="5 6">HDW9C</strain>
    </source>
</reference>
<dbReference type="PROSITE" id="PS51450">
    <property type="entry name" value="LRR"/>
    <property type="match status" value="6"/>
</dbReference>
<keyword evidence="3" id="KW-0812">Transmembrane</keyword>
<sequence length="509" mass="51240">MKIMEGMQLKPLRTFASAALAVAVLSVGVIGGTTAAQAAPNDEVSFADAGLKACVAKALGAPVLDPITEEQLNSLTGTLDCAEGGIDDVTPLQFAKSITGLNLGNNELADISPLAGLTNLTVLELDHNQIVDASPVAGLTNLSSLDLVFNQITDLSSLTGLTNIKYLYLDGNHAPDLTPLAGLDTLVTLTLGGNGITDLSPLAGLRNLDWLDLYVNKVTDLSPLSGLSKLRFLELTHNDVSDVSPLAALPVISTIEIGDNHVADISPLAGLETLQSVYLVGQTLPAQAAIVGVPSAVPTVTILDGSVAPLTVGNGAGSVAGGAVTWSVAGDGTLVWSQKVTVGPSTSNFSGTVPYTATEAAAAPLLSGSPTAGVVGSDYSYSFDVSGPPMPTVSVTAGALPDGLTLSTDGVLSGTPTAPGTYTFTLTASNGTAPDAVLEVKLVITAAADPADTPKAPVTQEAPVVKPGSAPQTLAVTGADPVFGWLASGALGLLAGGAMLFIARRRLSH</sequence>
<dbReference type="InterPro" id="IPR001611">
    <property type="entry name" value="Leu-rich_rpt"/>
</dbReference>
<dbReference type="Gene3D" id="2.60.40.10">
    <property type="entry name" value="Immunoglobulins"/>
    <property type="match status" value="1"/>
</dbReference>
<organism evidence="5 6">
    <name type="scientific">Leucobacter viscericola</name>
    <dbReference type="NCBI Taxonomy" id="2714935"/>
    <lineage>
        <taxon>Bacteria</taxon>
        <taxon>Bacillati</taxon>
        <taxon>Actinomycetota</taxon>
        <taxon>Actinomycetes</taxon>
        <taxon>Micrococcales</taxon>
        <taxon>Microbacteriaceae</taxon>
        <taxon>Leucobacter</taxon>
    </lineage>
</organism>
<dbReference type="SMART" id="SM00369">
    <property type="entry name" value="LRR_TYP"/>
    <property type="match status" value="4"/>
</dbReference>